<dbReference type="InterPro" id="IPR047194">
    <property type="entry name" value="CwlT-like_lysozyme"/>
</dbReference>
<dbReference type="SUPFAM" id="SSF54001">
    <property type="entry name" value="Cysteine proteinases"/>
    <property type="match status" value="1"/>
</dbReference>
<dbReference type="InterPro" id="IPR007921">
    <property type="entry name" value="CHAP_dom"/>
</dbReference>
<sequence length="589" mass="63588">MTDIKTRDVVKGTIKTLDRAAITSERMKSAYTGIKGKGEQGYDAEERSPTEYASGRMCHAIGSLRREGIHQYNSKGQKSIQITRKNIADLKAKRAKKAAEQKKAQETAEQVSPQPYPGTESRPAVPDMPAKNETPQTGASQLIKTRQQERKILKTSTRAENSIKSTAKGTVKTAEKGVKTARTTAKTAIKTNPETAQAAQKTVQASAQATQKAIQTAKNTAKATAETTKATGKAVISSIKSIIEGTKALISALVAGGWIAVTVILIIILFGCAVSLFGGGSHSNAYTPVSEEVQAYTPLIQKYAKQHGIPEYVELIKAVMMQESGGRGSDPMQAAECGYNTEYPNTPNGIPDPEYSVDVGIQNLAACLNAAGVKNPLDMENIKLALQGYNFGNGYITWAKANYGGYSYANALEFSVMQAEKHGWSGYGDTQYVAHVLRYYPYGRAFTGGGNQAIVEVALTQLGNEGGQPYWSWYGFGGRVEWCACFVSWCADQCGYLENGIIPKFSLCSDGVNWFRGNGQWQGRNYEPAAGDIIFFDWGGDGTIDHVGIVEKCENGMVYTIEGNSGDVCRQQCYPVGSGSIYGYGVAVY</sequence>
<feature type="domain" description="CwlT-like lysozyme" evidence="4">
    <location>
        <begin position="290"/>
        <end position="452"/>
    </location>
</feature>
<comment type="caution">
    <text evidence="5">The sequence shown here is derived from an EMBL/GenBank/DDBJ whole genome shotgun (WGS) entry which is preliminary data.</text>
</comment>
<evidence type="ECO:0000313" key="6">
    <source>
        <dbReference type="Proteomes" id="UP000460412"/>
    </source>
</evidence>
<dbReference type="SUPFAM" id="SSF53955">
    <property type="entry name" value="Lysozyme-like"/>
    <property type="match status" value="1"/>
</dbReference>
<dbReference type="Pfam" id="PF05257">
    <property type="entry name" value="CHAP"/>
    <property type="match status" value="1"/>
</dbReference>
<dbReference type="Gene3D" id="1.10.530.10">
    <property type="match status" value="1"/>
</dbReference>
<dbReference type="Pfam" id="PF13702">
    <property type="entry name" value="Lysozyme_like"/>
    <property type="match status" value="1"/>
</dbReference>
<feature type="region of interest" description="Disordered" evidence="1">
    <location>
        <begin position="93"/>
        <end position="178"/>
    </location>
</feature>
<keyword evidence="2" id="KW-1133">Transmembrane helix</keyword>
<dbReference type="InterPro" id="IPR038765">
    <property type="entry name" value="Papain-like_cys_pep_sf"/>
</dbReference>
<evidence type="ECO:0000259" key="3">
    <source>
        <dbReference type="Pfam" id="PF05257"/>
    </source>
</evidence>
<keyword evidence="2" id="KW-0812">Transmembrane</keyword>
<evidence type="ECO:0000313" key="5">
    <source>
        <dbReference type="EMBL" id="MXP74660.1"/>
    </source>
</evidence>
<protein>
    <submittedName>
        <fullName evidence="5">CHAP domain-containing protein</fullName>
    </submittedName>
</protein>
<dbReference type="Proteomes" id="UP000460412">
    <property type="component" value="Unassembled WGS sequence"/>
</dbReference>
<feature type="compositionally biased region" description="Basic and acidic residues" evidence="1">
    <location>
        <begin position="93"/>
        <end position="106"/>
    </location>
</feature>
<evidence type="ECO:0000256" key="1">
    <source>
        <dbReference type="SAM" id="MobiDB-lite"/>
    </source>
</evidence>
<reference evidence="5 6" key="1">
    <citation type="submission" date="2019-12" db="EMBL/GenBank/DDBJ databases">
        <title>Sporaefaciens musculi gen. nov., sp. nov., a novel bacterium isolated from the caecum of an obese mouse.</title>
        <authorList>
            <person name="Rasmussen T.S."/>
            <person name="Streidl T."/>
            <person name="Hitch T.C.A."/>
            <person name="Wortmann E."/>
            <person name="Deptula P."/>
            <person name="Hansen M."/>
            <person name="Nielsen D.S."/>
            <person name="Clavel T."/>
            <person name="Vogensen F.K."/>
        </authorList>
    </citation>
    <scope>NUCLEOTIDE SEQUENCE [LARGE SCALE GENOMIC DNA]</scope>
    <source>
        <strain evidence="5 6">WCA-9-b2</strain>
    </source>
</reference>
<name>A0A7X3ME49_9FIRM</name>
<feature type="domain" description="Peptidase C51" evidence="3">
    <location>
        <begin position="478"/>
        <end position="564"/>
    </location>
</feature>
<gene>
    <name evidence="5" type="ORF">GN277_04490</name>
</gene>
<keyword evidence="6" id="KW-1185">Reference proteome</keyword>
<dbReference type="EMBL" id="WUQX01000001">
    <property type="protein sequence ID" value="MXP74660.1"/>
    <property type="molecule type" value="Genomic_DNA"/>
</dbReference>
<evidence type="ECO:0000256" key="2">
    <source>
        <dbReference type="SAM" id="Phobius"/>
    </source>
</evidence>
<dbReference type="Gene3D" id="3.90.1720.10">
    <property type="entry name" value="endopeptidase domain like (from Nostoc punctiforme)"/>
    <property type="match status" value="1"/>
</dbReference>
<dbReference type="CDD" id="cd16891">
    <property type="entry name" value="CwlT-like"/>
    <property type="match status" value="1"/>
</dbReference>
<feature type="compositionally biased region" description="Polar residues" evidence="1">
    <location>
        <begin position="154"/>
        <end position="168"/>
    </location>
</feature>
<feature type="compositionally biased region" description="Polar residues" evidence="1">
    <location>
        <begin position="133"/>
        <end position="145"/>
    </location>
</feature>
<accession>A0A7X3ME49</accession>
<keyword evidence="2" id="KW-0472">Membrane</keyword>
<dbReference type="AlphaFoldDB" id="A0A7X3ME49"/>
<proteinExistence type="predicted"/>
<evidence type="ECO:0000259" key="4">
    <source>
        <dbReference type="Pfam" id="PF13702"/>
    </source>
</evidence>
<dbReference type="InterPro" id="IPR023346">
    <property type="entry name" value="Lysozyme-like_dom_sf"/>
</dbReference>
<organism evidence="5 6">
    <name type="scientific">Sporofaciens musculi</name>
    <dbReference type="NCBI Taxonomy" id="2681861"/>
    <lineage>
        <taxon>Bacteria</taxon>
        <taxon>Bacillati</taxon>
        <taxon>Bacillota</taxon>
        <taxon>Clostridia</taxon>
        <taxon>Lachnospirales</taxon>
        <taxon>Lachnospiraceae</taxon>
        <taxon>Sporofaciens</taxon>
    </lineage>
</organism>
<dbReference type="RefSeq" id="WP_159750012.1">
    <property type="nucleotide sequence ID" value="NZ_WUQX01000001.1"/>
</dbReference>
<feature type="transmembrane region" description="Helical" evidence="2">
    <location>
        <begin position="248"/>
        <end position="277"/>
    </location>
</feature>